<comment type="caution">
    <text evidence="2">The sequence shown here is derived from an EMBL/GenBank/DDBJ whole genome shotgun (WGS) entry which is preliminary data.</text>
</comment>
<gene>
    <name evidence="2" type="ORF">FOZ62_007102</name>
</gene>
<dbReference type="Proteomes" id="UP000574390">
    <property type="component" value="Unassembled WGS sequence"/>
</dbReference>
<dbReference type="AlphaFoldDB" id="A0A7J6R5K1"/>
<feature type="compositionally biased region" description="Acidic residues" evidence="1">
    <location>
        <begin position="561"/>
        <end position="571"/>
    </location>
</feature>
<proteinExistence type="predicted"/>
<protein>
    <submittedName>
        <fullName evidence="2">Uncharacterized protein</fullName>
    </submittedName>
</protein>
<accession>A0A7J6R5K1</accession>
<sequence>MSEFEAYAAVTISPMLSRALADLYQQRGDSVEPVAYLTDWLKLWAAAQVAERSREEKARKQSEYTEKVKAYLREKQAKLVEEEERASRPFKMLNEVVRTVAEVDYPKGCSGCYVGEVVTDGEGNKHLRYIANAGVAPGKARLEEGEGVVWKVFGQQEEEEGEGKSFKSRQLYLPNVMDVAEVKYFDYTKPGSFLAIPICYSSVLNKEGLEATVADMKERQAQFVEDMAAYGEAKTQYDQAVAELQEGDEAPEEPVEPVIRDLNPLEGVTRQLVLSVDTLGGEGGLLEICQLHRGKLDELCRHLGEAMADTELQAVREQAEYNTSEAGEGNRTALMAKFTEATTGEALERMEKQVAEDIEALGEDVTDDKKEVIRLTHKLNTLRSALDGSVKTELSVDLSSRKLPEEALAALMKVMLLFLGEHDPSSLAEDTSLQWSQLVTAFHSEEIWNKMMAADLRRPRPGVPAGHTLAMAKALMEEATQRGGLKGEDGSVEEGVAKEHPVDIILLGLLEAAVELREKDVYVRWMDCDLHKRVFEPPPGGAQQGEEGAEGGGEAAGAAGDDGEGKEEEAQPVEGEKPVKASTPIVTVDPSEAAAIDADFVPLLELDLAKVAAEREAAAAAAVTEEGA</sequence>
<evidence type="ECO:0000256" key="1">
    <source>
        <dbReference type="SAM" id="MobiDB-lite"/>
    </source>
</evidence>
<feature type="region of interest" description="Disordered" evidence="1">
    <location>
        <begin position="536"/>
        <end position="586"/>
    </location>
</feature>
<organism evidence="2 3">
    <name type="scientific">Perkinsus olseni</name>
    <name type="common">Perkinsus atlanticus</name>
    <dbReference type="NCBI Taxonomy" id="32597"/>
    <lineage>
        <taxon>Eukaryota</taxon>
        <taxon>Sar</taxon>
        <taxon>Alveolata</taxon>
        <taxon>Perkinsozoa</taxon>
        <taxon>Perkinsea</taxon>
        <taxon>Perkinsida</taxon>
        <taxon>Perkinsidae</taxon>
        <taxon>Perkinsus</taxon>
    </lineage>
</organism>
<evidence type="ECO:0000313" key="3">
    <source>
        <dbReference type="Proteomes" id="UP000574390"/>
    </source>
</evidence>
<evidence type="ECO:0000313" key="2">
    <source>
        <dbReference type="EMBL" id="KAF4715702.1"/>
    </source>
</evidence>
<reference evidence="2 3" key="1">
    <citation type="submission" date="2020-04" db="EMBL/GenBank/DDBJ databases">
        <title>Perkinsus olseni comparative genomics.</title>
        <authorList>
            <person name="Bogema D.R."/>
        </authorList>
    </citation>
    <scope>NUCLEOTIDE SEQUENCE [LARGE SCALE GENOMIC DNA]</scope>
    <source>
        <strain evidence="2">ATCC PRA-205</strain>
    </source>
</reference>
<name>A0A7J6R5K1_PEROL</name>
<dbReference type="EMBL" id="JABANM010024761">
    <property type="protein sequence ID" value="KAF4715702.1"/>
    <property type="molecule type" value="Genomic_DNA"/>
</dbReference>